<feature type="region of interest" description="Disordered" evidence="1">
    <location>
        <begin position="1"/>
        <end position="20"/>
    </location>
</feature>
<name>A0A1M6MJS0_9BACL</name>
<gene>
    <name evidence="2" type="ORF">SAMN05443507_10481</name>
</gene>
<evidence type="ECO:0000256" key="1">
    <source>
        <dbReference type="SAM" id="MobiDB-lite"/>
    </source>
</evidence>
<evidence type="ECO:0000313" key="3">
    <source>
        <dbReference type="Proteomes" id="UP000184016"/>
    </source>
</evidence>
<sequence length="66" mass="7774">MKPGNRAAVQGANSSESRVRTRKIKVRSMYQRSRFRECFLIVMEDRERVVQKLHEFSPYCFFAGTS</sequence>
<dbReference type="AlphaFoldDB" id="A0A1M6MJS0"/>
<proteinExistence type="predicted"/>
<protein>
    <submittedName>
        <fullName evidence="2">Uncharacterized protein</fullName>
    </submittedName>
</protein>
<accession>A0A1M6MJS0</accession>
<dbReference type="EMBL" id="FRAF01000004">
    <property type="protein sequence ID" value="SHJ83523.1"/>
    <property type="molecule type" value="Genomic_DNA"/>
</dbReference>
<reference evidence="3" key="1">
    <citation type="submission" date="2016-11" db="EMBL/GenBank/DDBJ databases">
        <authorList>
            <person name="Varghese N."/>
            <person name="Submissions S."/>
        </authorList>
    </citation>
    <scope>NUCLEOTIDE SEQUENCE [LARGE SCALE GENOMIC DNA]</scope>
    <source>
        <strain evidence="3">USBA-503</strain>
    </source>
</reference>
<organism evidence="2 3">
    <name type="scientific">Alicyclobacillus tolerans</name>
    <dbReference type="NCBI Taxonomy" id="90970"/>
    <lineage>
        <taxon>Bacteria</taxon>
        <taxon>Bacillati</taxon>
        <taxon>Bacillota</taxon>
        <taxon>Bacilli</taxon>
        <taxon>Bacillales</taxon>
        <taxon>Alicyclobacillaceae</taxon>
        <taxon>Alicyclobacillus</taxon>
    </lineage>
</organism>
<keyword evidence="3" id="KW-1185">Reference proteome</keyword>
<dbReference type="STRING" id="1830138.SAMN05443507_10481"/>
<dbReference type="Proteomes" id="UP000184016">
    <property type="component" value="Unassembled WGS sequence"/>
</dbReference>
<evidence type="ECO:0000313" key="2">
    <source>
        <dbReference type="EMBL" id="SHJ83523.1"/>
    </source>
</evidence>